<reference evidence="2 3" key="1">
    <citation type="submission" date="2014-04" db="EMBL/GenBank/DDBJ databases">
        <authorList>
            <consortium name="DOE Joint Genome Institute"/>
            <person name="Kuo A."/>
            <person name="Kohler A."/>
            <person name="Nagy L.G."/>
            <person name="Floudas D."/>
            <person name="Copeland A."/>
            <person name="Barry K.W."/>
            <person name="Cichocki N."/>
            <person name="Veneault-Fourrey C."/>
            <person name="LaButti K."/>
            <person name="Lindquist E.A."/>
            <person name="Lipzen A."/>
            <person name="Lundell T."/>
            <person name="Morin E."/>
            <person name="Murat C."/>
            <person name="Sun H."/>
            <person name="Tunlid A."/>
            <person name="Henrissat B."/>
            <person name="Grigoriev I.V."/>
            <person name="Hibbett D.S."/>
            <person name="Martin F."/>
            <person name="Nordberg H.P."/>
            <person name="Cantor M.N."/>
            <person name="Hua S.X."/>
        </authorList>
    </citation>
    <scope>NUCLEOTIDE SEQUENCE [LARGE SCALE GENOMIC DNA]</scope>
    <source>
        <strain evidence="2 3">LaAM-08-1</strain>
    </source>
</reference>
<keyword evidence="3" id="KW-1185">Reference proteome</keyword>
<evidence type="ECO:0000313" key="2">
    <source>
        <dbReference type="EMBL" id="KIK08493.1"/>
    </source>
</evidence>
<feature type="compositionally biased region" description="Basic and acidic residues" evidence="1">
    <location>
        <begin position="126"/>
        <end position="137"/>
    </location>
</feature>
<dbReference type="GO" id="GO:0005768">
    <property type="term" value="C:endosome"/>
    <property type="evidence" value="ECO:0007669"/>
    <property type="project" value="TreeGrafter"/>
</dbReference>
<protein>
    <recommendedName>
        <fullName evidence="4">DUF1742-domain-containing protein</fullName>
    </recommendedName>
</protein>
<feature type="region of interest" description="Disordered" evidence="1">
    <location>
        <begin position="76"/>
        <end position="170"/>
    </location>
</feature>
<dbReference type="AlphaFoldDB" id="A0A0C9YKE0"/>
<dbReference type="GO" id="GO:0007034">
    <property type="term" value="P:vacuolar transport"/>
    <property type="evidence" value="ECO:0007669"/>
    <property type="project" value="TreeGrafter"/>
</dbReference>
<sequence length="170" mass="19638">MSFTNLYYKRTAATAKACYVCSRPTTIVLATINTTDFLYACPGHLSDQGFASLVRDNPSPNVTLTPEEIRKVKEEWEEKQKEKVEKEKEKVEKEKQKEKVEKDKTDDNRTKPVAPSRPGPATSTPTHERYVLHRDFFAMRQSEHRKRRQVSQAKELAPRLPGTPKDDIKY</sequence>
<gene>
    <name evidence="2" type="ORF">K443DRAFT_85131</name>
</gene>
<proteinExistence type="predicted"/>
<dbReference type="Proteomes" id="UP000054477">
    <property type="component" value="Unassembled WGS sequence"/>
</dbReference>
<name>A0A0C9YKE0_9AGAR</name>
<dbReference type="PANTHER" id="PTHR28218">
    <property type="entry name" value="VPS4-ASSOCIATED PROTEIN 1"/>
    <property type="match status" value="1"/>
</dbReference>
<dbReference type="EMBL" id="KN838542">
    <property type="protein sequence ID" value="KIK08493.1"/>
    <property type="molecule type" value="Genomic_DNA"/>
</dbReference>
<reference evidence="3" key="2">
    <citation type="submission" date="2015-01" db="EMBL/GenBank/DDBJ databases">
        <title>Evolutionary Origins and Diversification of the Mycorrhizal Mutualists.</title>
        <authorList>
            <consortium name="DOE Joint Genome Institute"/>
            <consortium name="Mycorrhizal Genomics Consortium"/>
            <person name="Kohler A."/>
            <person name="Kuo A."/>
            <person name="Nagy L.G."/>
            <person name="Floudas D."/>
            <person name="Copeland A."/>
            <person name="Barry K.W."/>
            <person name="Cichocki N."/>
            <person name="Veneault-Fourrey C."/>
            <person name="LaButti K."/>
            <person name="Lindquist E.A."/>
            <person name="Lipzen A."/>
            <person name="Lundell T."/>
            <person name="Morin E."/>
            <person name="Murat C."/>
            <person name="Riley R."/>
            <person name="Ohm R."/>
            <person name="Sun H."/>
            <person name="Tunlid A."/>
            <person name="Henrissat B."/>
            <person name="Grigoriev I.V."/>
            <person name="Hibbett D.S."/>
            <person name="Martin F."/>
        </authorList>
    </citation>
    <scope>NUCLEOTIDE SEQUENCE [LARGE SCALE GENOMIC DNA]</scope>
    <source>
        <strain evidence="3">LaAM-08-1</strain>
    </source>
</reference>
<dbReference type="PANTHER" id="PTHR28218:SF1">
    <property type="entry name" value="VPS4-ASSOCIATED PROTEIN 1"/>
    <property type="match status" value="1"/>
</dbReference>
<dbReference type="Pfam" id="PF08432">
    <property type="entry name" value="Vfa1"/>
    <property type="match status" value="1"/>
</dbReference>
<organism evidence="2 3">
    <name type="scientific">Laccaria amethystina LaAM-08-1</name>
    <dbReference type="NCBI Taxonomy" id="1095629"/>
    <lineage>
        <taxon>Eukaryota</taxon>
        <taxon>Fungi</taxon>
        <taxon>Dikarya</taxon>
        <taxon>Basidiomycota</taxon>
        <taxon>Agaricomycotina</taxon>
        <taxon>Agaricomycetes</taxon>
        <taxon>Agaricomycetidae</taxon>
        <taxon>Agaricales</taxon>
        <taxon>Agaricineae</taxon>
        <taxon>Hydnangiaceae</taxon>
        <taxon>Laccaria</taxon>
    </lineage>
</organism>
<dbReference type="STRING" id="1095629.A0A0C9YKE0"/>
<evidence type="ECO:0000313" key="3">
    <source>
        <dbReference type="Proteomes" id="UP000054477"/>
    </source>
</evidence>
<evidence type="ECO:0008006" key="4">
    <source>
        <dbReference type="Google" id="ProtNLM"/>
    </source>
</evidence>
<feature type="compositionally biased region" description="Basic and acidic residues" evidence="1">
    <location>
        <begin position="76"/>
        <end position="110"/>
    </location>
</feature>
<evidence type="ECO:0000256" key="1">
    <source>
        <dbReference type="SAM" id="MobiDB-lite"/>
    </source>
</evidence>
<dbReference type="HOGENOM" id="CLU_088285_0_0_1"/>
<dbReference type="OrthoDB" id="2158714at2759"/>
<accession>A0A0C9YKE0</accession>
<dbReference type="InterPro" id="IPR013640">
    <property type="entry name" value="Vfa1"/>
</dbReference>